<keyword evidence="6 11" id="KW-0812">Transmembrane</keyword>
<comment type="subcellular location">
    <subcellularLocation>
        <location evidence="1">Membrane</location>
        <topology evidence="1">Single-pass membrane protein</topology>
    </subcellularLocation>
</comment>
<dbReference type="EMBL" id="BTSX01000004">
    <property type="protein sequence ID" value="GMS91774.1"/>
    <property type="molecule type" value="Genomic_DNA"/>
</dbReference>
<evidence type="ECO:0000256" key="9">
    <source>
        <dbReference type="ARBA" id="ARBA00023136"/>
    </source>
</evidence>
<organism evidence="12 13">
    <name type="scientific">Pristionchus entomophagus</name>
    <dbReference type="NCBI Taxonomy" id="358040"/>
    <lineage>
        <taxon>Eukaryota</taxon>
        <taxon>Metazoa</taxon>
        <taxon>Ecdysozoa</taxon>
        <taxon>Nematoda</taxon>
        <taxon>Chromadorea</taxon>
        <taxon>Rhabditida</taxon>
        <taxon>Rhabditina</taxon>
        <taxon>Diplogasteromorpha</taxon>
        <taxon>Diplogasteroidea</taxon>
        <taxon>Neodiplogasteridae</taxon>
        <taxon>Pristionchus</taxon>
    </lineage>
</organism>
<keyword evidence="13" id="KW-1185">Reference proteome</keyword>
<feature type="transmembrane region" description="Helical" evidence="11">
    <location>
        <begin position="257"/>
        <end position="280"/>
    </location>
</feature>
<keyword evidence="5" id="KW-0808">Transferase</keyword>
<dbReference type="Pfam" id="PF00201">
    <property type="entry name" value="UDPGT"/>
    <property type="match status" value="1"/>
</dbReference>
<dbReference type="AlphaFoldDB" id="A0AAV5T8Y1"/>
<dbReference type="CDD" id="cd03784">
    <property type="entry name" value="GT1_Gtf-like"/>
    <property type="match status" value="1"/>
</dbReference>
<dbReference type="Proteomes" id="UP001432027">
    <property type="component" value="Unassembled WGS sequence"/>
</dbReference>
<comment type="catalytic activity">
    <reaction evidence="10">
        <text>glucuronate acceptor + UDP-alpha-D-glucuronate = acceptor beta-D-glucuronoside + UDP + H(+)</text>
        <dbReference type="Rhea" id="RHEA:21032"/>
        <dbReference type="ChEBI" id="CHEBI:15378"/>
        <dbReference type="ChEBI" id="CHEBI:58052"/>
        <dbReference type="ChEBI" id="CHEBI:58223"/>
        <dbReference type="ChEBI" id="CHEBI:132367"/>
        <dbReference type="ChEBI" id="CHEBI:132368"/>
        <dbReference type="EC" id="2.4.1.17"/>
    </reaction>
</comment>
<reference evidence="12" key="1">
    <citation type="submission" date="2023-10" db="EMBL/GenBank/DDBJ databases">
        <title>Genome assembly of Pristionchus species.</title>
        <authorList>
            <person name="Yoshida K."/>
            <person name="Sommer R.J."/>
        </authorList>
    </citation>
    <scope>NUCLEOTIDE SEQUENCE</scope>
    <source>
        <strain evidence="12">RS0144</strain>
    </source>
</reference>
<dbReference type="EC" id="2.4.1.17" evidence="3"/>
<keyword evidence="9 11" id="KW-0472">Membrane</keyword>
<gene>
    <name evidence="12" type="ORF">PENTCL1PPCAC_13949</name>
</gene>
<dbReference type="FunFam" id="3.40.50.2000:FF:000038">
    <property type="entry name" value="UDP-GlucuronosylTransferase"/>
    <property type="match status" value="1"/>
</dbReference>
<name>A0AAV5T8Y1_9BILA</name>
<dbReference type="InterPro" id="IPR050271">
    <property type="entry name" value="UDP-glycosyltransferase"/>
</dbReference>
<feature type="non-terminal residue" evidence="12">
    <location>
        <position position="283"/>
    </location>
</feature>
<proteinExistence type="inferred from homology"/>
<evidence type="ECO:0000313" key="13">
    <source>
        <dbReference type="Proteomes" id="UP001432027"/>
    </source>
</evidence>
<evidence type="ECO:0000313" key="12">
    <source>
        <dbReference type="EMBL" id="GMS91774.1"/>
    </source>
</evidence>
<evidence type="ECO:0000256" key="8">
    <source>
        <dbReference type="ARBA" id="ARBA00022989"/>
    </source>
</evidence>
<dbReference type="GO" id="GO:0016020">
    <property type="term" value="C:membrane"/>
    <property type="evidence" value="ECO:0007669"/>
    <property type="project" value="UniProtKB-SubCell"/>
</dbReference>
<dbReference type="InterPro" id="IPR002213">
    <property type="entry name" value="UDP_glucos_trans"/>
</dbReference>
<evidence type="ECO:0000256" key="10">
    <source>
        <dbReference type="ARBA" id="ARBA00047475"/>
    </source>
</evidence>
<protein>
    <recommendedName>
        <fullName evidence="3">glucuronosyltransferase</fullName>
        <ecNumber evidence="3">2.4.1.17</ecNumber>
    </recommendedName>
</protein>
<keyword evidence="7" id="KW-0732">Signal</keyword>
<evidence type="ECO:0000256" key="1">
    <source>
        <dbReference type="ARBA" id="ARBA00004167"/>
    </source>
</evidence>
<evidence type="ECO:0000256" key="7">
    <source>
        <dbReference type="ARBA" id="ARBA00022729"/>
    </source>
</evidence>
<dbReference type="PANTHER" id="PTHR48043">
    <property type="entry name" value="EG:EG0003.4 PROTEIN-RELATED"/>
    <property type="match status" value="1"/>
</dbReference>
<evidence type="ECO:0000256" key="5">
    <source>
        <dbReference type="ARBA" id="ARBA00022679"/>
    </source>
</evidence>
<accession>A0AAV5T8Y1</accession>
<comment type="caution">
    <text evidence="12">The sequence shown here is derived from an EMBL/GenBank/DDBJ whole genome shotgun (WGS) entry which is preliminary data.</text>
</comment>
<keyword evidence="4" id="KW-0328">Glycosyltransferase</keyword>
<dbReference type="SUPFAM" id="SSF53756">
    <property type="entry name" value="UDP-Glycosyltransferase/glycogen phosphorylase"/>
    <property type="match status" value="1"/>
</dbReference>
<dbReference type="Gene3D" id="3.40.50.2000">
    <property type="entry name" value="Glycogen Phosphorylase B"/>
    <property type="match status" value="1"/>
</dbReference>
<evidence type="ECO:0000256" key="3">
    <source>
        <dbReference type="ARBA" id="ARBA00012544"/>
    </source>
</evidence>
<dbReference type="GO" id="GO:0015020">
    <property type="term" value="F:glucuronosyltransferase activity"/>
    <property type="evidence" value="ECO:0007669"/>
    <property type="project" value="UniProtKB-EC"/>
</dbReference>
<comment type="similarity">
    <text evidence="2">Belongs to the UDP-glycosyltransferase family.</text>
</comment>
<sequence length="283" mass="31673">ALQEICSHAAFTFINSEPLIDYAVPTLNRVHYIGGIGAKTPKKLDENLDRLFTLRNKTVLISFGSIVVASKLPLKVKQSIVEVVSRFPEVTFIWKYEKPDDEFAKTVLPSTPNLHMLKWTPQNDILADERLTAFITHGGMASTQEIAIRGKPGLFIPFMGDQPRNSGMMAKSGVGRVINKFDLFDAEKLHAAVKDLLENDSYRETAQRISVMIQKKPFSARETLVRTVEFAAEFGPSPALRPQSFDMNWIEYYNADIIAALVIILIILLSVLLKLLSILLGKV</sequence>
<dbReference type="PANTHER" id="PTHR48043:SF23">
    <property type="entry name" value="UDP-GLUCURONOSYLTRANSFERASE"/>
    <property type="match status" value="1"/>
</dbReference>
<evidence type="ECO:0000256" key="4">
    <source>
        <dbReference type="ARBA" id="ARBA00022676"/>
    </source>
</evidence>
<evidence type="ECO:0000256" key="6">
    <source>
        <dbReference type="ARBA" id="ARBA00022692"/>
    </source>
</evidence>
<evidence type="ECO:0000256" key="11">
    <source>
        <dbReference type="SAM" id="Phobius"/>
    </source>
</evidence>
<keyword evidence="8 11" id="KW-1133">Transmembrane helix</keyword>
<feature type="non-terminal residue" evidence="12">
    <location>
        <position position="1"/>
    </location>
</feature>
<evidence type="ECO:0000256" key="2">
    <source>
        <dbReference type="ARBA" id="ARBA00009995"/>
    </source>
</evidence>